<dbReference type="PANTHER" id="PTHR43708:SF4">
    <property type="entry name" value="OXIDOREDUCTASE YCEM-RELATED"/>
    <property type="match status" value="1"/>
</dbReference>
<accession>A0ABN8TM14</accession>
<sequence length="317" mass="36525">MLIEDERDFSMKIGIIGLGDIAQKAYLPVITQHSDVELVFCTRNSEVLNQLARRYRIQHTCANYQDLLKYDVDAVMIHAATAVHPQIARFFLQHGIPTFVDKPLADSAVACEQLYEVAEKYRQPLYVGFNRRHIPLFNEHLRGVQTGQRSDLLALRWEKHRHNLPGDSRTFIFDDFIHPLDSINLNAKAVLDDAYITFQREKDQLSRLDIQWQHGESLLHASMNRQFGITCERVSACFTNEAFEFHSFTEGKHCYQGQERTLSLKDWTPMLTSKGFTAMIEDWIRVVNSGKLDSAIVTRNLSSHQLAEALYQKIVLS</sequence>
<proteinExistence type="predicted"/>
<keyword evidence="3" id="KW-1185">Reference proteome</keyword>
<reference evidence="2" key="1">
    <citation type="submission" date="2022-06" db="EMBL/GenBank/DDBJ databases">
        <authorList>
            <person name="Goudenege D."/>
            <person name="Le Roux F."/>
        </authorList>
    </citation>
    <scope>NUCLEOTIDE SEQUENCE</scope>
    <source>
        <strain evidence="2">12-063</strain>
    </source>
</reference>
<evidence type="ECO:0000259" key="1">
    <source>
        <dbReference type="Pfam" id="PF01408"/>
    </source>
</evidence>
<evidence type="ECO:0000313" key="3">
    <source>
        <dbReference type="Proteomes" id="UP001152658"/>
    </source>
</evidence>
<dbReference type="Gene3D" id="3.40.50.720">
    <property type="entry name" value="NAD(P)-binding Rossmann-like Domain"/>
    <property type="match status" value="1"/>
</dbReference>
<dbReference type="InterPro" id="IPR051317">
    <property type="entry name" value="Gfo/Idh/MocA_oxidoreduct"/>
</dbReference>
<dbReference type="Pfam" id="PF01408">
    <property type="entry name" value="GFO_IDH_MocA"/>
    <property type="match status" value="1"/>
</dbReference>
<dbReference type="Gene3D" id="3.30.360.10">
    <property type="entry name" value="Dihydrodipicolinate Reductase, domain 2"/>
    <property type="match status" value="1"/>
</dbReference>
<dbReference type="EMBL" id="CALYLK010000001">
    <property type="protein sequence ID" value="CAH8193293.1"/>
    <property type="molecule type" value="Genomic_DNA"/>
</dbReference>
<name>A0ABN8TM14_9VIBR</name>
<organism evidence="2 3">
    <name type="scientific">Vibrio aestuarianus</name>
    <dbReference type="NCBI Taxonomy" id="28171"/>
    <lineage>
        <taxon>Bacteria</taxon>
        <taxon>Pseudomonadati</taxon>
        <taxon>Pseudomonadota</taxon>
        <taxon>Gammaproteobacteria</taxon>
        <taxon>Vibrionales</taxon>
        <taxon>Vibrionaceae</taxon>
        <taxon>Vibrio</taxon>
    </lineage>
</organism>
<dbReference type="SUPFAM" id="SSF51735">
    <property type="entry name" value="NAD(P)-binding Rossmann-fold domains"/>
    <property type="match status" value="1"/>
</dbReference>
<dbReference type="InterPro" id="IPR036291">
    <property type="entry name" value="NAD(P)-bd_dom_sf"/>
</dbReference>
<comment type="caution">
    <text evidence="2">The sequence shown here is derived from an EMBL/GenBank/DDBJ whole genome shotgun (WGS) entry which is preliminary data.</text>
</comment>
<protein>
    <submittedName>
        <fullName evidence="2">Oxidoreductase</fullName>
    </submittedName>
</protein>
<gene>
    <name evidence="2" type="ORF">VAE063_1000400</name>
</gene>
<dbReference type="Proteomes" id="UP001152658">
    <property type="component" value="Unassembled WGS sequence"/>
</dbReference>
<evidence type="ECO:0000313" key="2">
    <source>
        <dbReference type="EMBL" id="CAH8193293.1"/>
    </source>
</evidence>
<dbReference type="InterPro" id="IPR000683">
    <property type="entry name" value="Gfo/Idh/MocA-like_OxRdtase_N"/>
</dbReference>
<dbReference type="PANTHER" id="PTHR43708">
    <property type="entry name" value="CONSERVED EXPRESSED OXIDOREDUCTASE (EUROFUNG)"/>
    <property type="match status" value="1"/>
</dbReference>
<dbReference type="SUPFAM" id="SSF55347">
    <property type="entry name" value="Glyceraldehyde-3-phosphate dehydrogenase-like, C-terminal domain"/>
    <property type="match status" value="1"/>
</dbReference>
<feature type="domain" description="Gfo/Idh/MocA-like oxidoreductase N-terminal" evidence="1">
    <location>
        <begin position="11"/>
        <end position="129"/>
    </location>
</feature>